<comment type="caution">
    <text evidence="1">The sequence shown here is derived from an EMBL/GenBank/DDBJ whole genome shotgun (WGS) entry which is preliminary data.</text>
</comment>
<sequence length="124" mass="13207">MWQDFVAAGTTSDWQSPKLGRYATGLALSTLSRGMYADHYNGLVTKGEPVLNPTVASVDPLANPVTVIVNDCGDSTHFLKYRADNGQPANDGPGGRQFVKATVQKQADSSWKVTDFGIQAVGSC</sequence>
<protein>
    <submittedName>
        <fullName evidence="1">Uncharacterized protein</fullName>
    </submittedName>
</protein>
<dbReference type="EMBL" id="VUOB01000067">
    <property type="protein sequence ID" value="KAA2253345.1"/>
    <property type="molecule type" value="Genomic_DNA"/>
</dbReference>
<keyword evidence="2" id="KW-1185">Reference proteome</keyword>
<proteinExistence type="predicted"/>
<gene>
    <name evidence="1" type="ORF">F0L68_33445</name>
</gene>
<dbReference type="Proteomes" id="UP000323454">
    <property type="component" value="Unassembled WGS sequence"/>
</dbReference>
<dbReference type="AlphaFoldDB" id="A0A5B2WPG6"/>
<reference evidence="1 2" key="1">
    <citation type="submission" date="2019-09" db="EMBL/GenBank/DDBJ databases">
        <title>Goodfellowia gen. nov., a new genus of the Pseudonocardineae related to Actinoalloteichus, containing Goodfellowia coeruleoviolacea gen. nov., comb. nov. gen. nov., comb. nov.</title>
        <authorList>
            <person name="Labeda D."/>
        </authorList>
    </citation>
    <scope>NUCLEOTIDE SEQUENCE [LARGE SCALE GENOMIC DNA]</scope>
    <source>
        <strain evidence="1 2">AN110305</strain>
    </source>
</reference>
<reference evidence="1 2" key="2">
    <citation type="submission" date="2019-09" db="EMBL/GenBank/DDBJ databases">
        <authorList>
            <person name="Jin C."/>
        </authorList>
    </citation>
    <scope>NUCLEOTIDE SEQUENCE [LARGE SCALE GENOMIC DNA]</scope>
    <source>
        <strain evidence="1 2">AN110305</strain>
    </source>
</reference>
<organism evidence="1 2">
    <name type="scientific">Solihabitans fulvus</name>
    <dbReference type="NCBI Taxonomy" id="1892852"/>
    <lineage>
        <taxon>Bacteria</taxon>
        <taxon>Bacillati</taxon>
        <taxon>Actinomycetota</taxon>
        <taxon>Actinomycetes</taxon>
        <taxon>Pseudonocardiales</taxon>
        <taxon>Pseudonocardiaceae</taxon>
        <taxon>Solihabitans</taxon>
    </lineage>
</organism>
<evidence type="ECO:0000313" key="1">
    <source>
        <dbReference type="EMBL" id="KAA2253345.1"/>
    </source>
</evidence>
<accession>A0A5B2WPG6</accession>
<dbReference type="OrthoDB" id="3621142at2"/>
<name>A0A5B2WPG6_9PSEU</name>
<evidence type="ECO:0000313" key="2">
    <source>
        <dbReference type="Proteomes" id="UP000323454"/>
    </source>
</evidence>